<gene>
    <name evidence="2" type="ORF">PR048_004501</name>
</gene>
<sequence>MPLVGGFSRRSPVSPAPSFWRRSILTSITLIGSQDLASEVTSNGLTDGGDVDLCRPPSWTGSLVSVSSRASRGSRRQRRQSYLSTETSGRNDVWKEDYLSPSSLSGVHSGLTQPRRRGTDQSRLVVTSPGAFLVVQPLTKLPDVVRRQVVPIVVISCPAGTRDAGPRLPTSIRPRVVAQQRTDAQQRRVFSMRGNCLIPGNRGNILQVAGFESETLRCPSTLTCITKRVLKVEQPLWRGEDEYLSKTRRSLAASTMFPTREVLELDQSVSKRILQTPPVDYSRRHYARQNRHFGAALVTKGKNGVFQSSLPRKVVSDGPGMERRWYVMAGEGGVPRGGPPASGIVQHDSQMRGSGRGPAEDRARVALVGGECASHCATAAPLSL</sequence>
<evidence type="ECO:0000313" key="3">
    <source>
        <dbReference type="Proteomes" id="UP001159363"/>
    </source>
</evidence>
<feature type="region of interest" description="Disordered" evidence="1">
    <location>
        <begin position="332"/>
        <end position="361"/>
    </location>
</feature>
<feature type="region of interest" description="Disordered" evidence="1">
    <location>
        <begin position="61"/>
        <end position="87"/>
    </location>
</feature>
<name>A0ABQ9I5M4_9NEOP</name>
<keyword evidence="3" id="KW-1185">Reference proteome</keyword>
<evidence type="ECO:0000256" key="1">
    <source>
        <dbReference type="SAM" id="MobiDB-lite"/>
    </source>
</evidence>
<dbReference type="EMBL" id="JARBHB010000002">
    <property type="protein sequence ID" value="KAJ8891942.1"/>
    <property type="molecule type" value="Genomic_DNA"/>
</dbReference>
<dbReference type="Proteomes" id="UP001159363">
    <property type="component" value="Chromosome 2"/>
</dbReference>
<evidence type="ECO:0000313" key="2">
    <source>
        <dbReference type="EMBL" id="KAJ8891942.1"/>
    </source>
</evidence>
<protein>
    <submittedName>
        <fullName evidence="2">Uncharacterized protein</fullName>
    </submittedName>
</protein>
<accession>A0ABQ9I5M4</accession>
<proteinExistence type="predicted"/>
<organism evidence="2 3">
    <name type="scientific">Dryococelus australis</name>
    <dbReference type="NCBI Taxonomy" id="614101"/>
    <lineage>
        <taxon>Eukaryota</taxon>
        <taxon>Metazoa</taxon>
        <taxon>Ecdysozoa</taxon>
        <taxon>Arthropoda</taxon>
        <taxon>Hexapoda</taxon>
        <taxon>Insecta</taxon>
        <taxon>Pterygota</taxon>
        <taxon>Neoptera</taxon>
        <taxon>Polyneoptera</taxon>
        <taxon>Phasmatodea</taxon>
        <taxon>Verophasmatodea</taxon>
        <taxon>Anareolatae</taxon>
        <taxon>Phasmatidae</taxon>
        <taxon>Eurycanthinae</taxon>
        <taxon>Dryococelus</taxon>
    </lineage>
</organism>
<feature type="compositionally biased region" description="Low complexity" evidence="1">
    <location>
        <begin position="61"/>
        <end position="71"/>
    </location>
</feature>
<reference evidence="2 3" key="1">
    <citation type="submission" date="2023-02" db="EMBL/GenBank/DDBJ databases">
        <title>LHISI_Scaffold_Assembly.</title>
        <authorList>
            <person name="Stuart O.P."/>
            <person name="Cleave R."/>
            <person name="Magrath M.J.L."/>
            <person name="Mikheyev A.S."/>
        </authorList>
    </citation>
    <scope>NUCLEOTIDE SEQUENCE [LARGE SCALE GENOMIC DNA]</scope>
    <source>
        <strain evidence="2">Daus_M_001</strain>
        <tissue evidence="2">Leg muscle</tissue>
    </source>
</reference>
<comment type="caution">
    <text evidence="2">The sequence shown here is derived from an EMBL/GenBank/DDBJ whole genome shotgun (WGS) entry which is preliminary data.</text>
</comment>